<dbReference type="NCBIfam" id="TIGR00211">
    <property type="entry name" value="glyS"/>
    <property type="match status" value="1"/>
</dbReference>
<dbReference type="HAMAP" id="MF_00255">
    <property type="entry name" value="Gly_tRNA_synth_beta"/>
    <property type="match status" value="1"/>
</dbReference>
<name>A0ABV3QRW0_9GAMM</name>
<dbReference type="Pfam" id="PF05746">
    <property type="entry name" value="DALR_1"/>
    <property type="match status" value="1"/>
</dbReference>
<dbReference type="PROSITE" id="PS50861">
    <property type="entry name" value="AA_TRNA_LIGASE_II_GLYAB"/>
    <property type="match status" value="1"/>
</dbReference>
<dbReference type="SUPFAM" id="SSF109604">
    <property type="entry name" value="HD-domain/PDEase-like"/>
    <property type="match status" value="1"/>
</dbReference>
<keyword evidence="6 11" id="KW-0547">Nucleotide-binding</keyword>
<comment type="similarity">
    <text evidence="2 11">Belongs to the class-II aminoacyl-tRNA synthetase family.</text>
</comment>
<dbReference type="Gene3D" id="1.10.730.10">
    <property type="entry name" value="Isoleucyl-tRNA Synthetase, Domain 1"/>
    <property type="match status" value="1"/>
</dbReference>
<evidence type="ECO:0000256" key="8">
    <source>
        <dbReference type="ARBA" id="ARBA00022917"/>
    </source>
</evidence>
<comment type="subunit">
    <text evidence="3 11">Tetramer of two alpha and two beta subunits.</text>
</comment>
<evidence type="ECO:0000313" key="14">
    <source>
        <dbReference type="Proteomes" id="UP001556170"/>
    </source>
</evidence>
<evidence type="ECO:0000256" key="7">
    <source>
        <dbReference type="ARBA" id="ARBA00022840"/>
    </source>
</evidence>
<comment type="caution">
    <text evidence="13">The sequence shown here is derived from an EMBL/GenBank/DDBJ whole genome shotgun (WGS) entry which is preliminary data.</text>
</comment>
<comment type="subcellular location">
    <subcellularLocation>
        <location evidence="1 11">Cytoplasm</location>
    </subcellularLocation>
</comment>
<keyword evidence="7 11" id="KW-0067">ATP-binding</keyword>
<evidence type="ECO:0000256" key="4">
    <source>
        <dbReference type="ARBA" id="ARBA00022490"/>
    </source>
</evidence>
<reference evidence="13 14" key="1">
    <citation type="submission" date="2024-06" db="EMBL/GenBank/DDBJ databases">
        <authorList>
            <person name="Woo H."/>
        </authorList>
    </citation>
    <scope>NUCLEOTIDE SEQUENCE [LARGE SCALE GENOMIC DNA]</scope>
    <source>
        <strain evidence="13 14">S2-g</strain>
    </source>
</reference>
<dbReference type="PANTHER" id="PTHR30075:SF2">
    <property type="entry name" value="GLYCINE--TRNA LIGASE, CHLOROPLASTIC_MITOCHONDRIAL 2"/>
    <property type="match status" value="1"/>
</dbReference>
<evidence type="ECO:0000256" key="2">
    <source>
        <dbReference type="ARBA" id="ARBA00008226"/>
    </source>
</evidence>
<evidence type="ECO:0000256" key="5">
    <source>
        <dbReference type="ARBA" id="ARBA00022598"/>
    </source>
</evidence>
<dbReference type="PRINTS" id="PR01045">
    <property type="entry name" value="TRNASYNTHGB"/>
</dbReference>
<protein>
    <recommendedName>
        <fullName evidence="11">Glycine--tRNA ligase beta subunit</fullName>
        <ecNumber evidence="11">6.1.1.14</ecNumber>
    </recommendedName>
    <alternativeName>
        <fullName evidence="11">Glycyl-tRNA synthetase beta subunit</fullName>
        <shortName evidence="11">GlyRS</shortName>
    </alternativeName>
</protein>
<feature type="domain" description="DALR anticodon binding" evidence="12">
    <location>
        <begin position="607"/>
        <end position="712"/>
    </location>
</feature>
<keyword evidence="4 11" id="KW-0963">Cytoplasm</keyword>
<dbReference type="Proteomes" id="UP001556170">
    <property type="component" value="Unassembled WGS sequence"/>
</dbReference>
<keyword evidence="14" id="KW-1185">Reference proteome</keyword>
<dbReference type="InterPro" id="IPR006194">
    <property type="entry name" value="Gly-tRNA-synth_heterodimer"/>
</dbReference>
<keyword evidence="8 11" id="KW-0648">Protein biosynthesis</keyword>
<dbReference type="EMBL" id="JBFOHL010000013">
    <property type="protein sequence ID" value="MEW9625336.1"/>
    <property type="molecule type" value="Genomic_DNA"/>
</dbReference>
<keyword evidence="5 11" id="KW-0436">Ligase</keyword>
<dbReference type="PANTHER" id="PTHR30075">
    <property type="entry name" value="GLYCYL-TRNA SYNTHETASE"/>
    <property type="match status" value="1"/>
</dbReference>
<organism evidence="13 14">
    <name type="scientific">Rhodanobacter geophilus</name>
    <dbReference type="NCBI Taxonomy" id="3162488"/>
    <lineage>
        <taxon>Bacteria</taxon>
        <taxon>Pseudomonadati</taxon>
        <taxon>Pseudomonadota</taxon>
        <taxon>Gammaproteobacteria</taxon>
        <taxon>Lysobacterales</taxon>
        <taxon>Rhodanobacteraceae</taxon>
        <taxon>Rhodanobacter</taxon>
    </lineage>
</organism>
<evidence type="ECO:0000259" key="12">
    <source>
        <dbReference type="SMART" id="SM00836"/>
    </source>
</evidence>
<dbReference type="GO" id="GO:0004820">
    <property type="term" value="F:glycine-tRNA ligase activity"/>
    <property type="evidence" value="ECO:0007669"/>
    <property type="project" value="UniProtKB-EC"/>
</dbReference>
<dbReference type="RefSeq" id="WP_367845629.1">
    <property type="nucleotide sequence ID" value="NZ_JBFOHL010000013.1"/>
</dbReference>
<dbReference type="Pfam" id="PF02092">
    <property type="entry name" value="tRNA_synt_2f"/>
    <property type="match status" value="1"/>
</dbReference>
<evidence type="ECO:0000256" key="6">
    <source>
        <dbReference type="ARBA" id="ARBA00022741"/>
    </source>
</evidence>
<evidence type="ECO:0000256" key="3">
    <source>
        <dbReference type="ARBA" id="ARBA00011209"/>
    </source>
</evidence>
<comment type="catalytic activity">
    <reaction evidence="10 11">
        <text>tRNA(Gly) + glycine + ATP = glycyl-tRNA(Gly) + AMP + diphosphate</text>
        <dbReference type="Rhea" id="RHEA:16013"/>
        <dbReference type="Rhea" id="RHEA-COMP:9664"/>
        <dbReference type="Rhea" id="RHEA-COMP:9683"/>
        <dbReference type="ChEBI" id="CHEBI:30616"/>
        <dbReference type="ChEBI" id="CHEBI:33019"/>
        <dbReference type="ChEBI" id="CHEBI:57305"/>
        <dbReference type="ChEBI" id="CHEBI:78442"/>
        <dbReference type="ChEBI" id="CHEBI:78522"/>
        <dbReference type="ChEBI" id="CHEBI:456215"/>
        <dbReference type="EC" id="6.1.1.14"/>
    </reaction>
</comment>
<dbReference type="SMART" id="SM00836">
    <property type="entry name" value="DALR_1"/>
    <property type="match status" value="1"/>
</dbReference>
<accession>A0ABV3QRW0</accession>
<evidence type="ECO:0000256" key="11">
    <source>
        <dbReference type="HAMAP-Rule" id="MF_00255"/>
    </source>
</evidence>
<evidence type="ECO:0000256" key="1">
    <source>
        <dbReference type="ARBA" id="ARBA00004496"/>
    </source>
</evidence>
<evidence type="ECO:0000256" key="10">
    <source>
        <dbReference type="ARBA" id="ARBA00047937"/>
    </source>
</evidence>
<gene>
    <name evidence="11 13" type="primary">glyS</name>
    <name evidence="13" type="ORF">ABQJ56_14000</name>
</gene>
<dbReference type="InterPro" id="IPR008909">
    <property type="entry name" value="DALR_anticod-bd"/>
</dbReference>
<dbReference type="EC" id="6.1.1.14" evidence="11"/>
<evidence type="ECO:0000256" key="9">
    <source>
        <dbReference type="ARBA" id="ARBA00023146"/>
    </source>
</evidence>
<sequence>MSAAKSLLIELGTEELPPKALDELSAAFLRGICDGLAKRGITAAIGEAKAYCSPRRLAIHVPRVAAMQPEQSVERRGPAVNAALDAQGQPSKALVGFAQSCGVDVAQLEKLETDKGAWFVFRAVKPGQSLASLLPEIVDEALKALPIPRPMRWADHDYAFVRPAHWLVMLHGADIVDGEVLGLASGRKSRGHRFMHPQPVHVADADGWLDAMRSAKVLADPAERRERVRNEVARVAKETGGVPRLDDALLDEITNLTEWPVAIACDFERGFLTVPPEALVTTMETNQKFVPVFDADGRLTEHFIGLANIESRQPGEIRKGYERVIRPRFADAKFFWDEDLKTPLASHQEQLKSVTYQQALGSLWDKSVRVAELARIIANRVGIDAGAATRAASLSKCDLLTRMVGEFPELQGVMGRYYASHDGEPAEVAVALDSYYQPRFARDGIAADRLGQVLAVAERLDTLTGIFAVGMKPSGNKDPFALRRAALGLARTLIEGRLELDLRAMFVEALELLPEAAFAAGVKPGKDGKPPVIDVGQRRAALANELGDFLLERLRGYYAEQACPAEAYEAVLAVRPDTLPDFDRRLHAVVEFGRLPEAASLAAANKRVANILRKQAEEGGAPLPDQDVDPAHFESDAERALAGALAAAGEETVEALRRGDYTSVLKRLAQLQAPVDTFFEQVLVNAENPAVRRNRLALLGRLKGAFGAVADIALLRD</sequence>
<dbReference type="InterPro" id="IPR015944">
    <property type="entry name" value="Gly-tRNA-synth_bsu"/>
</dbReference>
<evidence type="ECO:0000313" key="13">
    <source>
        <dbReference type="EMBL" id="MEW9625336.1"/>
    </source>
</evidence>
<keyword evidence="9 11" id="KW-0030">Aminoacyl-tRNA synthetase</keyword>
<proteinExistence type="inferred from homology"/>